<feature type="compositionally biased region" description="Low complexity" evidence="1">
    <location>
        <begin position="14"/>
        <end position="25"/>
    </location>
</feature>
<protein>
    <submittedName>
        <fullName evidence="2">Uncharacterized protein</fullName>
    </submittedName>
</protein>
<evidence type="ECO:0000256" key="1">
    <source>
        <dbReference type="SAM" id="MobiDB-lite"/>
    </source>
</evidence>
<dbReference type="EMBL" id="JARBJD010000233">
    <property type="protein sequence ID" value="KAK2946236.1"/>
    <property type="molecule type" value="Genomic_DNA"/>
</dbReference>
<organism evidence="2 3">
    <name type="scientific">Blattamonas nauphoetae</name>
    <dbReference type="NCBI Taxonomy" id="2049346"/>
    <lineage>
        <taxon>Eukaryota</taxon>
        <taxon>Metamonada</taxon>
        <taxon>Preaxostyla</taxon>
        <taxon>Oxymonadida</taxon>
        <taxon>Blattamonas</taxon>
    </lineage>
</organism>
<keyword evidence="3" id="KW-1185">Reference proteome</keyword>
<gene>
    <name evidence="2" type="ORF">BLNAU_18838</name>
</gene>
<feature type="compositionally biased region" description="Polar residues" evidence="1">
    <location>
        <begin position="30"/>
        <end position="46"/>
    </location>
</feature>
<proteinExistence type="predicted"/>
<feature type="compositionally biased region" description="Polar residues" evidence="1">
    <location>
        <begin position="158"/>
        <end position="168"/>
    </location>
</feature>
<sequence length="258" mass="28847">MLPHSPFFEECDFTDSSPSPSTLTPENPDNHATTHTRQLSQPVSETSTAFDEVAMDVEDEESDEEHNDTYMSFLQLHLDLITLSSLLVLSFTAFSTCCIDPPTTPSPNKTNHSDSSRFKSTQKTGHLWGGGESGKGERTEGIRGTFRRWRDERKKNESPNATSFSVGQSDSTDPSLPPSPQAFLAFLQKHPPTFCARVMSLDTVLIPSSLFFNTPAFAEWKRQMEVQREGEEKMLTEQCIERGWCGGSDSEALREERG</sequence>
<accession>A0ABQ9X398</accession>
<reference evidence="2 3" key="1">
    <citation type="journal article" date="2022" name="bioRxiv">
        <title>Genomics of Preaxostyla Flagellates Illuminates Evolutionary Transitions and the Path Towards Mitochondrial Loss.</title>
        <authorList>
            <person name="Novak L.V.F."/>
            <person name="Treitli S.C."/>
            <person name="Pyrih J."/>
            <person name="Halakuc P."/>
            <person name="Pipaliya S.V."/>
            <person name="Vacek V."/>
            <person name="Brzon O."/>
            <person name="Soukal P."/>
            <person name="Eme L."/>
            <person name="Dacks J.B."/>
            <person name="Karnkowska A."/>
            <person name="Elias M."/>
            <person name="Hampl V."/>
        </authorList>
    </citation>
    <scope>NUCLEOTIDE SEQUENCE [LARGE SCALE GENOMIC DNA]</scope>
    <source>
        <strain evidence="2">NAU3</strain>
        <tissue evidence="2">Gut</tissue>
    </source>
</reference>
<feature type="compositionally biased region" description="Basic and acidic residues" evidence="1">
    <location>
        <begin position="148"/>
        <end position="157"/>
    </location>
</feature>
<evidence type="ECO:0000313" key="3">
    <source>
        <dbReference type="Proteomes" id="UP001281761"/>
    </source>
</evidence>
<evidence type="ECO:0000313" key="2">
    <source>
        <dbReference type="EMBL" id="KAK2946236.1"/>
    </source>
</evidence>
<feature type="region of interest" description="Disordered" evidence="1">
    <location>
        <begin position="1"/>
        <end position="46"/>
    </location>
</feature>
<feature type="region of interest" description="Disordered" evidence="1">
    <location>
        <begin position="102"/>
        <end position="177"/>
    </location>
</feature>
<dbReference type="Proteomes" id="UP001281761">
    <property type="component" value="Unassembled WGS sequence"/>
</dbReference>
<comment type="caution">
    <text evidence="2">The sequence shown here is derived from an EMBL/GenBank/DDBJ whole genome shotgun (WGS) entry which is preliminary data.</text>
</comment>
<name>A0ABQ9X398_9EUKA</name>